<evidence type="ECO:0000313" key="2">
    <source>
        <dbReference type="Proteomes" id="UP000356253"/>
    </source>
</evidence>
<sequence length="278" mass="33508">MNNFCKKKLNNLEEHLHFLEIENNNWLNISQEALEVILGVLEKIKRKAVHHQFKSQNEEIDFFKKTKPKFVSKLIYYNEIYKIETRKPYGGERVLRKYLQKQLNKLKRFFDDQLEFYKYYRTGSTYLDHKYFLRKKHDIKLNLSPRYFETDHRFSTSHDYIVAKILANDLIEVFLEDQLNSIDRDEIKTVKIPKSKLNWTGSKTSLIELVYALYASGYINNHNADIKLIAATFEKMFNIDLGDYYRNFLAIRIRKKGRTQFLEELQQELIKYMDAQDE</sequence>
<name>A0AC61Y8R2_9FLAO</name>
<proteinExistence type="predicted"/>
<reference evidence="1" key="1">
    <citation type="submission" date="2019-09" db="EMBL/GenBank/DDBJ databases">
        <authorList>
            <person name="Rodrigo-Torres L."/>
            <person name="Arahal R. D."/>
            <person name="Lucena T."/>
        </authorList>
    </citation>
    <scope>NUCLEOTIDE SEQUENCE</scope>
    <source>
        <strain evidence="1">ISS653</strain>
    </source>
</reference>
<dbReference type="EMBL" id="CABVMM010000008">
    <property type="protein sequence ID" value="VVV00912.1"/>
    <property type="molecule type" value="Genomic_DNA"/>
</dbReference>
<organism evidence="1 2">
    <name type="scientific">Mesonia oceanica</name>
    <dbReference type="NCBI Taxonomy" id="2687242"/>
    <lineage>
        <taxon>Bacteria</taxon>
        <taxon>Pseudomonadati</taxon>
        <taxon>Bacteroidota</taxon>
        <taxon>Flavobacteriia</taxon>
        <taxon>Flavobacteriales</taxon>
        <taxon>Flavobacteriaceae</taxon>
        <taxon>Mesonia</taxon>
    </lineage>
</organism>
<evidence type="ECO:0000313" key="1">
    <source>
        <dbReference type="EMBL" id="VVV00912.1"/>
    </source>
</evidence>
<gene>
    <name evidence="1" type="ORF">FVB9532_02188</name>
</gene>
<accession>A0AC61Y8R2</accession>
<comment type="caution">
    <text evidence="1">The sequence shown here is derived from an EMBL/GenBank/DDBJ whole genome shotgun (WGS) entry which is preliminary data.</text>
</comment>
<dbReference type="Proteomes" id="UP000356253">
    <property type="component" value="Unassembled WGS sequence"/>
</dbReference>
<keyword evidence="2" id="KW-1185">Reference proteome</keyword>
<protein>
    <submittedName>
        <fullName evidence="1">Uncharacterized protein</fullName>
    </submittedName>
</protein>